<comment type="caution">
    <text evidence="1">The sequence shown here is derived from an EMBL/GenBank/DDBJ whole genome shotgun (WGS) entry which is preliminary data.</text>
</comment>
<reference evidence="1 2" key="1">
    <citation type="journal article" date="2015" name="Nature">
        <title>rRNA introns, odd ribosomes, and small enigmatic genomes across a large radiation of phyla.</title>
        <authorList>
            <person name="Brown C.T."/>
            <person name="Hug L.A."/>
            <person name="Thomas B.C."/>
            <person name="Sharon I."/>
            <person name="Castelle C.J."/>
            <person name="Singh A."/>
            <person name="Wilkins M.J."/>
            <person name="Williams K.H."/>
            <person name="Banfield J.F."/>
        </authorList>
    </citation>
    <scope>NUCLEOTIDE SEQUENCE [LARGE SCALE GENOMIC DNA]</scope>
</reference>
<accession>A0A0G0XNE1</accession>
<proteinExistence type="predicted"/>
<name>A0A0G0XNE1_9BACT</name>
<gene>
    <name evidence="1" type="ORF">UU38_C0001G0109</name>
</gene>
<dbReference type="Proteomes" id="UP000033918">
    <property type="component" value="Unassembled WGS sequence"/>
</dbReference>
<sequence>MENADRHGRGRKCIICLKPFKKGEDSISGAHSDRCYTELGIVLEIKTISNQIINLLSEKGVIINAAIKTNIMEAVRFDGVKKAAKALISFLKKNFGKIKALPFAEYVRFVVKETEELADILGLRRSPFAVFIATSNKEMRASP</sequence>
<organism evidence="1 2">
    <name type="scientific">Candidatus Wolfebacteria bacterium GW2011_GWB1_41_12</name>
    <dbReference type="NCBI Taxonomy" id="1619006"/>
    <lineage>
        <taxon>Bacteria</taxon>
        <taxon>Candidatus Wolfeibacteriota</taxon>
    </lineage>
</organism>
<evidence type="ECO:0000313" key="2">
    <source>
        <dbReference type="Proteomes" id="UP000033918"/>
    </source>
</evidence>
<evidence type="ECO:0000313" key="1">
    <source>
        <dbReference type="EMBL" id="KKR89207.1"/>
    </source>
</evidence>
<protein>
    <submittedName>
        <fullName evidence="1">Uncharacterized protein</fullName>
    </submittedName>
</protein>
<dbReference type="EMBL" id="LCAK01000001">
    <property type="protein sequence ID" value="KKR89207.1"/>
    <property type="molecule type" value="Genomic_DNA"/>
</dbReference>
<dbReference type="AlphaFoldDB" id="A0A0G0XNE1"/>